<evidence type="ECO:0000256" key="2">
    <source>
        <dbReference type="ARBA" id="ARBA00022723"/>
    </source>
</evidence>
<evidence type="ECO:0000259" key="6">
    <source>
        <dbReference type="PROSITE" id="PS51918"/>
    </source>
</evidence>
<dbReference type="PANTHER" id="PTHR43273:SF8">
    <property type="entry name" value="RADICAL SAM DOMAIN PROTEIN"/>
    <property type="match status" value="1"/>
</dbReference>
<keyword evidence="1" id="KW-0949">S-adenosyl-L-methionine</keyword>
<evidence type="ECO:0000256" key="3">
    <source>
        <dbReference type="ARBA" id="ARBA00023004"/>
    </source>
</evidence>
<dbReference type="InterPro" id="IPR026335">
    <property type="entry name" value="rSAM_SPASM_FxsB"/>
</dbReference>
<dbReference type="SUPFAM" id="SSF102114">
    <property type="entry name" value="Radical SAM enzymes"/>
    <property type="match status" value="1"/>
</dbReference>
<proteinExistence type="predicted"/>
<dbReference type="Gene3D" id="3.20.20.70">
    <property type="entry name" value="Aldolase class I"/>
    <property type="match status" value="1"/>
</dbReference>
<keyword evidence="8" id="KW-1185">Reference proteome</keyword>
<dbReference type="SFLD" id="SFLDS00029">
    <property type="entry name" value="Radical_SAM"/>
    <property type="match status" value="1"/>
</dbReference>
<evidence type="ECO:0000256" key="4">
    <source>
        <dbReference type="ARBA" id="ARBA00023014"/>
    </source>
</evidence>
<accession>A0ABV8I2I6</accession>
<dbReference type="NCBIfam" id="TIGR04269">
    <property type="entry name" value="SAM_SPASM_FxsB"/>
    <property type="match status" value="1"/>
</dbReference>
<evidence type="ECO:0000256" key="1">
    <source>
        <dbReference type="ARBA" id="ARBA00022691"/>
    </source>
</evidence>
<keyword evidence="3" id="KW-0408">Iron</keyword>
<gene>
    <name evidence="7" type="ORF">ACFOWE_08855</name>
</gene>
<dbReference type="InterPro" id="IPR023867">
    <property type="entry name" value="Sulphatase_maturase_rSAM"/>
</dbReference>
<dbReference type="SFLD" id="SFLDG01067">
    <property type="entry name" value="SPASM/twitch_domain_containing"/>
    <property type="match status" value="1"/>
</dbReference>
<evidence type="ECO:0000256" key="5">
    <source>
        <dbReference type="SAM" id="MobiDB-lite"/>
    </source>
</evidence>
<dbReference type="CDD" id="cd01335">
    <property type="entry name" value="Radical_SAM"/>
    <property type="match status" value="1"/>
</dbReference>
<dbReference type="Pfam" id="PF04055">
    <property type="entry name" value="Radical_SAM"/>
    <property type="match status" value="1"/>
</dbReference>
<protein>
    <submittedName>
        <fullName evidence="7">FxsB family cyclophane-forming radical SAM/SPASM peptide maturase</fullName>
    </submittedName>
</protein>
<reference evidence="8" key="1">
    <citation type="journal article" date="2019" name="Int. J. Syst. Evol. Microbiol.">
        <title>The Global Catalogue of Microorganisms (GCM) 10K type strain sequencing project: providing services to taxonomists for standard genome sequencing and annotation.</title>
        <authorList>
            <consortium name="The Broad Institute Genomics Platform"/>
            <consortium name="The Broad Institute Genome Sequencing Center for Infectious Disease"/>
            <person name="Wu L."/>
            <person name="Ma J."/>
        </authorList>
    </citation>
    <scope>NUCLEOTIDE SEQUENCE [LARGE SCALE GENOMIC DNA]</scope>
    <source>
        <strain evidence="8">TBRC 4489</strain>
    </source>
</reference>
<dbReference type="RefSeq" id="WP_377286689.1">
    <property type="nucleotide sequence ID" value="NZ_JBHSBM010000012.1"/>
</dbReference>
<dbReference type="EMBL" id="JBHSBM010000012">
    <property type="protein sequence ID" value="MFC4058402.1"/>
    <property type="molecule type" value="Genomic_DNA"/>
</dbReference>
<dbReference type="Proteomes" id="UP001595850">
    <property type="component" value="Unassembled WGS sequence"/>
</dbReference>
<name>A0ABV8I2I6_9ACTN</name>
<dbReference type="NCBIfam" id="TIGR04267">
    <property type="entry name" value="mod_HExxH"/>
    <property type="match status" value="1"/>
</dbReference>
<sequence>MSEPSVPFRQFVVKVHSRCDLACDHCYVYEHADQSWRRRPGAMSAETVSWVVVRIAEHVKAHGLDRVHVVLHGGEPLLAGPRGLGRVAAELRTGLDGICDLDLRVHTNGVLLDERFCDVFAEYGVKVGVSLDGDRAANDRHRRYADGRSSYDKVVRAIGLLRARPELYAGLLCTIDVANDPLAVYRALTALEPPRIDFLLPHATWDDPPPRPSPTAYADWLIAVFEAWEADGRAVPVRTFESIIQTSEGGPSLTESLGLQPSDLVVIETDGGYEQADSLKTAFDGAPETGMNVLEHTLDEVARHTGILARQQGLDGLCEECRACPVVRSCGGGLYAHRYRTGSGFANPSVYSRDLFALITHVRHRMRKPTAMTATTPAQASGPAPATHALPEDAFDALAAGLGGRAEIACLSEAQRSLRRALLAAAGRAAGGGGAAWELLTELDGAHPGAVEEVLSHPYVRVWAVERLRGARHAGNPGHPGHPDHPGHLANIAAAAAIRAGAAASLDVEVLDGSVHLPTLGVLPAGPGRTARLETAGGALALDGREAVVRHPVRRLHAGDFSVALEDTDPFRDCHQWPAAARLDDGRADAWQRLFARAWELIESEHAEYAPGLREGLTTVVPLAPGPEGRQVSSTARQAFGAVAAAPPDDPATLALLLIHEFQHVKLGAVLDVHDLYDERDTRLFYAPWRDDPRPLEGLLQGAYAHLAVTAFWRARRHAAPDPAHAQFARWRRQTAEAVETLAASGALTPLGERFVARMRGTVVPWLDEPVPREAEETAARWSRAHRERWTVQAAGPASGGARQKRT</sequence>
<keyword evidence="4" id="KW-0411">Iron-sulfur</keyword>
<feature type="region of interest" description="Disordered" evidence="5">
    <location>
        <begin position="784"/>
        <end position="807"/>
    </location>
</feature>
<keyword evidence="2" id="KW-0479">Metal-binding</keyword>
<evidence type="ECO:0000313" key="7">
    <source>
        <dbReference type="EMBL" id="MFC4058402.1"/>
    </source>
</evidence>
<dbReference type="InterPro" id="IPR058240">
    <property type="entry name" value="rSAM_sf"/>
</dbReference>
<dbReference type="InterPro" id="IPR013785">
    <property type="entry name" value="Aldolase_TIM"/>
</dbReference>
<dbReference type="PROSITE" id="PS51918">
    <property type="entry name" value="RADICAL_SAM"/>
    <property type="match status" value="1"/>
</dbReference>
<dbReference type="InterPro" id="IPR007197">
    <property type="entry name" value="rSAM"/>
</dbReference>
<organism evidence="7 8">
    <name type="scientific">Planomonospora corallina</name>
    <dbReference type="NCBI Taxonomy" id="1806052"/>
    <lineage>
        <taxon>Bacteria</taxon>
        <taxon>Bacillati</taxon>
        <taxon>Actinomycetota</taxon>
        <taxon>Actinomycetes</taxon>
        <taxon>Streptosporangiales</taxon>
        <taxon>Streptosporangiaceae</taxon>
        <taxon>Planomonospora</taxon>
    </lineage>
</organism>
<dbReference type="InterPro" id="IPR026337">
    <property type="entry name" value="AKG_HExxH"/>
</dbReference>
<dbReference type="PANTHER" id="PTHR43273">
    <property type="entry name" value="ANAEROBIC SULFATASE-MATURATING ENZYME HOMOLOG ASLB-RELATED"/>
    <property type="match status" value="1"/>
</dbReference>
<feature type="domain" description="Radical SAM core" evidence="6">
    <location>
        <begin position="5"/>
        <end position="233"/>
    </location>
</feature>
<evidence type="ECO:0000313" key="8">
    <source>
        <dbReference type="Proteomes" id="UP001595850"/>
    </source>
</evidence>
<comment type="caution">
    <text evidence="7">The sequence shown here is derived from an EMBL/GenBank/DDBJ whole genome shotgun (WGS) entry which is preliminary data.</text>
</comment>